<reference evidence="1" key="1">
    <citation type="journal article" date="2020" name="Nature">
        <title>Giant virus diversity and host interactions through global metagenomics.</title>
        <authorList>
            <person name="Schulz F."/>
            <person name="Roux S."/>
            <person name="Paez-Espino D."/>
            <person name="Jungbluth S."/>
            <person name="Walsh D.A."/>
            <person name="Denef V.J."/>
            <person name="McMahon K.D."/>
            <person name="Konstantinidis K.T."/>
            <person name="Eloe-Fadrosh E.A."/>
            <person name="Kyrpides N.C."/>
            <person name="Woyke T."/>
        </authorList>
    </citation>
    <scope>NUCLEOTIDE SEQUENCE</scope>
    <source>
        <strain evidence="1">GVMAG-M-3300024510-1</strain>
    </source>
</reference>
<dbReference type="EMBL" id="MN740272">
    <property type="protein sequence ID" value="QHT97112.1"/>
    <property type="molecule type" value="Genomic_DNA"/>
</dbReference>
<dbReference type="AlphaFoldDB" id="A0A6C0IVJ2"/>
<accession>A0A6C0IVJ2</accession>
<organism evidence="1">
    <name type="scientific">viral metagenome</name>
    <dbReference type="NCBI Taxonomy" id="1070528"/>
    <lineage>
        <taxon>unclassified sequences</taxon>
        <taxon>metagenomes</taxon>
        <taxon>organismal metagenomes</taxon>
    </lineage>
</organism>
<proteinExistence type="predicted"/>
<protein>
    <submittedName>
        <fullName evidence="1">Uncharacterized protein</fullName>
    </submittedName>
</protein>
<sequence length="298" mass="30801">MTTRTIIHSGTGFIGDTRVMPTSFGQTSINHTAWLGSTTRPTSISNNYGYGCVVIGPGATSTLANNTFSTSVGYMTNQGSNGGVSIGAKISGNGSKLAIGYGCTMNTTRFTIASQSLLFGCEIGNTINLNNVGTGTHNVIIGYNAGSITGVNGHRTCVGGYANSYGTGSNSSYVVVVGCNSNAKLRYHCVLLGHEIVCNGATATSHNLLIGRQAYSSHATSTSTTVIGYKATSNATNQLAINVSGTTSTTFRASLVSNTQGTGVQPKTGPQKFLQVNINPTATFNMTGTSRVIQLYDP</sequence>
<evidence type="ECO:0000313" key="1">
    <source>
        <dbReference type="EMBL" id="QHT97112.1"/>
    </source>
</evidence>
<name>A0A6C0IVJ2_9ZZZZ</name>